<dbReference type="OrthoDB" id="9792853at2"/>
<dbReference type="Pfam" id="PF20797">
    <property type="entry name" value="HepT-like_2"/>
    <property type="match status" value="1"/>
</dbReference>
<dbReference type="RefSeq" id="WP_141611028.1">
    <property type="nucleotide sequence ID" value="NZ_VIGC02000020.1"/>
</dbReference>
<proteinExistence type="predicted"/>
<name>A0A540VFA2_9CHLR</name>
<evidence type="ECO:0000259" key="1">
    <source>
        <dbReference type="Pfam" id="PF20797"/>
    </source>
</evidence>
<comment type="caution">
    <text evidence="2">The sequence shown here is derived from an EMBL/GenBank/DDBJ whole genome shotgun (WGS) entry which is preliminary data.</text>
</comment>
<protein>
    <submittedName>
        <fullName evidence="2">Antitoxin</fullName>
    </submittedName>
</protein>
<keyword evidence="3" id="KW-1185">Reference proteome</keyword>
<gene>
    <name evidence="2" type="ORF">FKZ61_15370</name>
</gene>
<sequence length="158" mass="19037">MNEPIVVLIASIRKDLEAIDEIYSAMDRLFQEGENVLEDERAQITLAYRLHNLYNAFENIFLNIARTFENQLDPRGRWHSQLLDRMRLDLTPLRPAVIDDGMYEALYELRRFRHLFRHAYTMTIDPERLMLVYRKALLLRDIYHQQLSRLLQFLDELI</sequence>
<dbReference type="AlphaFoldDB" id="A0A540VFA2"/>
<dbReference type="InParanoid" id="A0A540VFA2"/>
<reference evidence="2 3" key="1">
    <citation type="submission" date="2019-06" db="EMBL/GenBank/DDBJ databases">
        <title>Genome sequence of Litorilinea aerophila BAA-2444.</title>
        <authorList>
            <person name="Maclea K.S."/>
            <person name="Maurais E.G."/>
            <person name="Iannazzi L.C."/>
        </authorList>
    </citation>
    <scope>NUCLEOTIDE SEQUENCE [LARGE SCALE GENOMIC DNA]</scope>
    <source>
        <strain evidence="2 3">ATCC BAA-2444</strain>
    </source>
</reference>
<organism evidence="2 3">
    <name type="scientific">Litorilinea aerophila</name>
    <dbReference type="NCBI Taxonomy" id="1204385"/>
    <lineage>
        <taxon>Bacteria</taxon>
        <taxon>Bacillati</taxon>
        <taxon>Chloroflexota</taxon>
        <taxon>Caldilineae</taxon>
        <taxon>Caldilineales</taxon>
        <taxon>Caldilineaceae</taxon>
        <taxon>Litorilinea</taxon>
    </lineage>
</organism>
<dbReference type="Proteomes" id="UP000317371">
    <property type="component" value="Unassembled WGS sequence"/>
</dbReference>
<accession>A0A540VFA2</accession>
<dbReference type="EMBL" id="VIGC01000020">
    <property type="protein sequence ID" value="TQE94803.1"/>
    <property type="molecule type" value="Genomic_DNA"/>
</dbReference>
<feature type="domain" description="HepT-like" evidence="1">
    <location>
        <begin position="46"/>
        <end position="153"/>
    </location>
</feature>
<evidence type="ECO:0000313" key="2">
    <source>
        <dbReference type="EMBL" id="TQE94803.1"/>
    </source>
</evidence>
<dbReference type="InterPro" id="IPR048769">
    <property type="entry name" value="HepT-like_dom"/>
</dbReference>
<evidence type="ECO:0000313" key="3">
    <source>
        <dbReference type="Proteomes" id="UP000317371"/>
    </source>
</evidence>